<dbReference type="Proteomes" id="UP001238163">
    <property type="component" value="Unassembled WGS sequence"/>
</dbReference>
<dbReference type="InterPro" id="IPR004619">
    <property type="entry name" value="Type_III_PanK"/>
</dbReference>
<dbReference type="SUPFAM" id="SSF53067">
    <property type="entry name" value="Actin-like ATPase domain"/>
    <property type="match status" value="2"/>
</dbReference>
<dbReference type="Gene3D" id="3.30.420.40">
    <property type="match status" value="1"/>
</dbReference>
<feature type="binding site" evidence="16">
    <location>
        <begin position="96"/>
        <end position="99"/>
    </location>
    <ligand>
        <name>substrate</name>
    </ligand>
</feature>
<dbReference type="GO" id="GO:0004594">
    <property type="term" value="F:pantothenate kinase activity"/>
    <property type="evidence" value="ECO:0007669"/>
    <property type="project" value="UniProtKB-UniRule"/>
</dbReference>
<evidence type="ECO:0000256" key="1">
    <source>
        <dbReference type="ARBA" id="ARBA00001206"/>
    </source>
</evidence>
<keyword evidence="7 16" id="KW-0963">Cytoplasm</keyword>
<comment type="subunit">
    <text evidence="5 16">Homodimer.</text>
</comment>
<comment type="caution">
    <text evidence="17">The sequence shown here is derived from an EMBL/GenBank/DDBJ whole genome shotgun (WGS) entry which is preliminary data.</text>
</comment>
<evidence type="ECO:0000256" key="14">
    <source>
        <dbReference type="ARBA" id="ARBA00038036"/>
    </source>
</evidence>
<evidence type="ECO:0000256" key="13">
    <source>
        <dbReference type="ARBA" id="ARBA00022993"/>
    </source>
</evidence>
<keyword evidence="12 16" id="KW-0630">Potassium</keyword>
<dbReference type="EC" id="2.7.1.33" evidence="6 16"/>
<dbReference type="HAMAP" id="MF_01274">
    <property type="entry name" value="Pantothen_kinase_3"/>
    <property type="match status" value="1"/>
</dbReference>
<dbReference type="NCBIfam" id="TIGR00671">
    <property type="entry name" value="baf"/>
    <property type="match status" value="1"/>
</dbReference>
<dbReference type="PANTHER" id="PTHR34265">
    <property type="entry name" value="TYPE III PANTOTHENATE KINASE"/>
    <property type="match status" value="1"/>
</dbReference>
<dbReference type="GO" id="GO:0005737">
    <property type="term" value="C:cytoplasm"/>
    <property type="evidence" value="ECO:0007669"/>
    <property type="project" value="UniProtKB-SubCell"/>
</dbReference>
<comment type="cofactor">
    <cofactor evidence="16">
        <name>NH4(+)</name>
        <dbReference type="ChEBI" id="CHEBI:28938"/>
    </cofactor>
    <cofactor evidence="16">
        <name>K(+)</name>
        <dbReference type="ChEBI" id="CHEBI:29103"/>
    </cofactor>
    <text evidence="16">A monovalent cation. Ammonium or potassium.</text>
</comment>
<feature type="binding site" evidence="16">
    <location>
        <position position="174"/>
    </location>
    <ligand>
        <name>substrate</name>
    </ligand>
</feature>
<dbReference type="EMBL" id="JAUSVL010000001">
    <property type="protein sequence ID" value="MDQ0291308.1"/>
    <property type="molecule type" value="Genomic_DNA"/>
</dbReference>
<dbReference type="GO" id="GO:0046872">
    <property type="term" value="F:metal ion binding"/>
    <property type="evidence" value="ECO:0007669"/>
    <property type="project" value="UniProtKB-KW"/>
</dbReference>
<dbReference type="CDD" id="cd24015">
    <property type="entry name" value="ASKHA_NBD_PanK-III"/>
    <property type="match status" value="1"/>
</dbReference>
<evidence type="ECO:0000256" key="9">
    <source>
        <dbReference type="ARBA" id="ARBA00022741"/>
    </source>
</evidence>
<keyword evidence="8 16" id="KW-0808">Transferase</keyword>
<protein>
    <recommendedName>
        <fullName evidence="15 16">Type III pantothenate kinase</fullName>
        <ecNumber evidence="6 16">2.7.1.33</ecNumber>
    </recommendedName>
    <alternativeName>
        <fullName evidence="16">PanK-III</fullName>
    </alternativeName>
    <alternativeName>
        <fullName evidence="16">Pantothenic acid kinase</fullName>
    </alternativeName>
</protein>
<dbReference type="Pfam" id="PF03309">
    <property type="entry name" value="Pan_kinase"/>
    <property type="match status" value="1"/>
</dbReference>
<feature type="binding site" evidence="16">
    <location>
        <begin position="6"/>
        <end position="13"/>
    </location>
    <ligand>
        <name>ATP</name>
        <dbReference type="ChEBI" id="CHEBI:30616"/>
    </ligand>
</feature>
<evidence type="ECO:0000256" key="5">
    <source>
        <dbReference type="ARBA" id="ARBA00011738"/>
    </source>
</evidence>
<accession>A0AAE3VJF8</accession>
<evidence type="ECO:0000256" key="10">
    <source>
        <dbReference type="ARBA" id="ARBA00022777"/>
    </source>
</evidence>
<evidence type="ECO:0000256" key="12">
    <source>
        <dbReference type="ARBA" id="ARBA00022958"/>
    </source>
</evidence>
<evidence type="ECO:0000256" key="15">
    <source>
        <dbReference type="ARBA" id="ARBA00040883"/>
    </source>
</evidence>
<comment type="subcellular location">
    <subcellularLocation>
        <location evidence="3 16">Cytoplasm</location>
    </subcellularLocation>
</comment>
<dbReference type="AlphaFoldDB" id="A0AAE3VJF8"/>
<evidence type="ECO:0000256" key="6">
    <source>
        <dbReference type="ARBA" id="ARBA00012102"/>
    </source>
</evidence>
<dbReference type="PANTHER" id="PTHR34265:SF1">
    <property type="entry name" value="TYPE III PANTOTHENATE KINASE"/>
    <property type="match status" value="1"/>
</dbReference>
<keyword evidence="10 16" id="KW-0418">Kinase</keyword>
<comment type="catalytic activity">
    <reaction evidence="1 16">
        <text>(R)-pantothenate + ATP = (R)-4'-phosphopantothenate + ADP + H(+)</text>
        <dbReference type="Rhea" id="RHEA:16373"/>
        <dbReference type="ChEBI" id="CHEBI:10986"/>
        <dbReference type="ChEBI" id="CHEBI:15378"/>
        <dbReference type="ChEBI" id="CHEBI:29032"/>
        <dbReference type="ChEBI" id="CHEBI:30616"/>
        <dbReference type="ChEBI" id="CHEBI:456216"/>
        <dbReference type="EC" id="2.7.1.33"/>
    </reaction>
</comment>
<comment type="function">
    <text evidence="16">Catalyzes the phosphorylation of pantothenate (Pan), the first step in CoA biosynthesis.</text>
</comment>
<sequence length="245" mass="25242">MQILLNIGNTHTQIAKTTANGQPELLAQVESPAVIAAQGAVAVLDALPAGWRGLAVSVVPALTGLLHNRYGDALRVLAPADFPQLDFQRVDTSTLGMDRIANAAAAHALAGRAVVVVDCGTAITLEAVDAAGCFLGGAILPGRMLARRSLAAYTAQLPMLPLQQQRPAALGRCTREAMEAGMDLGAVGAVQYLLEQCRLEMGAADALCWAVGGDAAFFCDNVPGLIPGPQYLTLRGAACSQASAD</sequence>
<feature type="active site" description="Proton acceptor" evidence="16">
    <location>
        <position position="98"/>
    </location>
</feature>
<gene>
    <name evidence="16" type="primary">coaX</name>
    <name evidence="17" type="ORF">J3R75_003415</name>
</gene>
<keyword evidence="11 16" id="KW-0067">ATP-binding</keyword>
<proteinExistence type="inferred from homology"/>
<comment type="similarity">
    <text evidence="14 16">Belongs to the type III pantothenate kinase family.</text>
</comment>
<evidence type="ECO:0000256" key="3">
    <source>
        <dbReference type="ARBA" id="ARBA00004496"/>
    </source>
</evidence>
<keyword evidence="9 16" id="KW-0547">Nucleotide-binding</keyword>
<comment type="caution">
    <text evidence="16">Lacks conserved residue(s) required for the propagation of feature annotation.</text>
</comment>
<keyword evidence="18" id="KW-1185">Reference proteome</keyword>
<evidence type="ECO:0000313" key="17">
    <source>
        <dbReference type="EMBL" id="MDQ0291308.1"/>
    </source>
</evidence>
<comment type="pathway">
    <text evidence="4 16">Cofactor biosynthesis; coenzyme A biosynthesis; CoA from (R)-pantothenate: step 1/5.</text>
</comment>
<dbReference type="GO" id="GO:0005524">
    <property type="term" value="F:ATP binding"/>
    <property type="evidence" value="ECO:0007669"/>
    <property type="project" value="UniProtKB-UniRule"/>
</dbReference>
<evidence type="ECO:0000256" key="8">
    <source>
        <dbReference type="ARBA" id="ARBA00022679"/>
    </source>
</evidence>
<comment type="cofactor">
    <cofactor evidence="2">
        <name>K(+)</name>
        <dbReference type="ChEBI" id="CHEBI:29103"/>
    </cofactor>
</comment>
<keyword evidence="13 16" id="KW-0173">Coenzyme A biosynthesis</keyword>
<reference evidence="17" key="1">
    <citation type="submission" date="2023-07" db="EMBL/GenBank/DDBJ databases">
        <title>Genomic Encyclopedia of Type Strains, Phase IV (KMG-IV): sequencing the most valuable type-strain genomes for metagenomic binning, comparative biology and taxonomic classification.</title>
        <authorList>
            <person name="Goeker M."/>
        </authorList>
    </citation>
    <scope>NUCLEOTIDE SEQUENCE</scope>
    <source>
        <strain evidence="17">DSM 24202</strain>
    </source>
</reference>
<keyword evidence="16" id="KW-0479">Metal-binding</keyword>
<evidence type="ECO:0000256" key="16">
    <source>
        <dbReference type="HAMAP-Rule" id="MF_01274"/>
    </source>
</evidence>
<evidence type="ECO:0000256" key="7">
    <source>
        <dbReference type="ARBA" id="ARBA00022490"/>
    </source>
</evidence>
<organism evidence="17 18">
    <name type="scientific">Oligosphaera ethanolica</name>
    <dbReference type="NCBI Taxonomy" id="760260"/>
    <lineage>
        <taxon>Bacteria</taxon>
        <taxon>Pseudomonadati</taxon>
        <taxon>Lentisphaerota</taxon>
        <taxon>Oligosphaeria</taxon>
        <taxon>Oligosphaerales</taxon>
        <taxon>Oligosphaeraceae</taxon>
        <taxon>Oligosphaera</taxon>
    </lineage>
</organism>
<evidence type="ECO:0000256" key="4">
    <source>
        <dbReference type="ARBA" id="ARBA00005225"/>
    </source>
</evidence>
<dbReference type="RefSeq" id="WP_307263908.1">
    <property type="nucleotide sequence ID" value="NZ_JAUSVL010000001.1"/>
</dbReference>
<dbReference type="GO" id="GO:0015937">
    <property type="term" value="P:coenzyme A biosynthetic process"/>
    <property type="evidence" value="ECO:0007669"/>
    <property type="project" value="UniProtKB-UniRule"/>
</dbReference>
<evidence type="ECO:0000256" key="2">
    <source>
        <dbReference type="ARBA" id="ARBA00001958"/>
    </source>
</evidence>
<evidence type="ECO:0000313" key="18">
    <source>
        <dbReference type="Proteomes" id="UP001238163"/>
    </source>
</evidence>
<dbReference type="InterPro" id="IPR043129">
    <property type="entry name" value="ATPase_NBD"/>
</dbReference>
<name>A0AAE3VJF8_9BACT</name>
<feature type="binding site" evidence="16">
    <location>
        <position position="118"/>
    </location>
    <ligand>
        <name>K(+)</name>
        <dbReference type="ChEBI" id="CHEBI:29103"/>
    </ligand>
</feature>
<evidence type="ECO:0000256" key="11">
    <source>
        <dbReference type="ARBA" id="ARBA00022840"/>
    </source>
</evidence>
<feature type="binding site" evidence="16">
    <location>
        <position position="121"/>
    </location>
    <ligand>
        <name>ATP</name>
        <dbReference type="ChEBI" id="CHEBI:30616"/>
    </ligand>
</feature>